<dbReference type="Pfam" id="PF00184">
    <property type="entry name" value="Hormone_5"/>
    <property type="match status" value="1"/>
</dbReference>
<dbReference type="Pfam" id="PF03947">
    <property type="entry name" value="Ribosomal_L2_C"/>
    <property type="match status" value="1"/>
</dbReference>
<comment type="similarity">
    <text evidence="2">Belongs to the vasopressin/oxytocin family.</text>
</comment>
<dbReference type="InterPro" id="IPR022666">
    <property type="entry name" value="Ribosomal_uL2_RNA-bd_dom"/>
</dbReference>
<feature type="region of interest" description="Disordered" evidence="6">
    <location>
        <begin position="635"/>
        <end position="656"/>
    </location>
</feature>
<dbReference type="GO" id="GO:1990904">
    <property type="term" value="C:ribonucleoprotein complex"/>
    <property type="evidence" value="ECO:0007669"/>
    <property type="project" value="UniProtKB-KW"/>
</dbReference>
<dbReference type="AlphaFoldDB" id="A0ABD2CM91"/>
<name>A0ABD2CM91_VESMC</name>
<protein>
    <recommendedName>
        <fullName evidence="11">Ribosomal protein L2</fullName>
    </recommendedName>
</protein>
<dbReference type="SUPFAM" id="SSF50104">
    <property type="entry name" value="Translation proteins SH3-like domain"/>
    <property type="match status" value="1"/>
</dbReference>
<evidence type="ECO:0000256" key="5">
    <source>
        <dbReference type="ARBA" id="ARBA00023274"/>
    </source>
</evidence>
<dbReference type="Proteomes" id="UP001607303">
    <property type="component" value="Unassembled WGS sequence"/>
</dbReference>
<keyword evidence="3" id="KW-0689">Ribosomal protein</keyword>
<evidence type="ECO:0000313" key="10">
    <source>
        <dbReference type="Proteomes" id="UP001607303"/>
    </source>
</evidence>
<dbReference type="InterPro" id="IPR000981">
    <property type="entry name" value="Neurhyp_horm"/>
</dbReference>
<dbReference type="PANTHER" id="PTHR13493:SF3">
    <property type="entry name" value="RRNA N6-ADENOSINE-METHYLTRANSFERASE ZCCHC4"/>
    <property type="match status" value="1"/>
</dbReference>
<dbReference type="PANTHER" id="PTHR13493">
    <property type="entry name" value="ZINC FINGER CCHC DOMAIN-CONTAINING"/>
    <property type="match status" value="1"/>
</dbReference>
<comment type="similarity">
    <text evidence="1">Belongs to the universal ribosomal protein uL2 family.</text>
</comment>
<evidence type="ECO:0000256" key="3">
    <source>
        <dbReference type="ARBA" id="ARBA00022980"/>
    </source>
</evidence>
<dbReference type="InterPro" id="IPR008991">
    <property type="entry name" value="Translation_prot_SH3-like_sf"/>
</dbReference>
<dbReference type="SUPFAM" id="SSF49606">
    <property type="entry name" value="Neurophysin II"/>
    <property type="match status" value="1"/>
</dbReference>
<dbReference type="InterPro" id="IPR022423">
    <property type="entry name" value="Neurohypophysial_hormone_CS"/>
</dbReference>
<dbReference type="GO" id="GO:0005840">
    <property type="term" value="C:ribosome"/>
    <property type="evidence" value="ECO:0007669"/>
    <property type="project" value="UniProtKB-KW"/>
</dbReference>
<proteinExistence type="inferred from homology"/>
<organism evidence="9 10">
    <name type="scientific">Vespula maculifrons</name>
    <name type="common">Eastern yellow jacket</name>
    <name type="synonym">Wasp</name>
    <dbReference type="NCBI Taxonomy" id="7453"/>
    <lineage>
        <taxon>Eukaryota</taxon>
        <taxon>Metazoa</taxon>
        <taxon>Ecdysozoa</taxon>
        <taxon>Arthropoda</taxon>
        <taxon>Hexapoda</taxon>
        <taxon>Insecta</taxon>
        <taxon>Pterygota</taxon>
        <taxon>Neoptera</taxon>
        <taxon>Endopterygota</taxon>
        <taxon>Hymenoptera</taxon>
        <taxon>Apocrita</taxon>
        <taxon>Aculeata</taxon>
        <taxon>Vespoidea</taxon>
        <taxon>Vespidae</taxon>
        <taxon>Vespinae</taxon>
        <taxon>Vespula</taxon>
    </lineage>
</organism>
<accession>A0ABD2CM91</accession>
<reference evidence="9 10" key="1">
    <citation type="journal article" date="2024" name="Ann. Entomol. Soc. Am.">
        <title>Genomic analyses of the southern and eastern yellowjacket wasps (Hymenoptera: Vespidae) reveal evolutionary signatures of social life.</title>
        <authorList>
            <person name="Catto M.A."/>
            <person name="Caine P.B."/>
            <person name="Orr S.E."/>
            <person name="Hunt B.G."/>
            <person name="Goodisman M.A.D."/>
        </authorList>
    </citation>
    <scope>NUCLEOTIDE SEQUENCE [LARGE SCALE GENOMIC DNA]</scope>
    <source>
        <strain evidence="9">232</strain>
        <tissue evidence="9">Head and thorax</tissue>
    </source>
</reference>
<dbReference type="Gene3D" id="2.30.30.30">
    <property type="match status" value="1"/>
</dbReference>
<dbReference type="InterPro" id="IPR036387">
    <property type="entry name" value="Neurhyp_horm_dom_sf"/>
</dbReference>
<evidence type="ECO:0008006" key="11">
    <source>
        <dbReference type="Google" id="ProtNLM"/>
    </source>
</evidence>
<dbReference type="Gene3D" id="2.40.50.140">
    <property type="entry name" value="Nucleic acid-binding proteins"/>
    <property type="match status" value="1"/>
</dbReference>
<evidence type="ECO:0000259" key="8">
    <source>
        <dbReference type="SMART" id="SM01383"/>
    </source>
</evidence>
<dbReference type="SMART" id="SM01383">
    <property type="entry name" value="Ribosomal_L2"/>
    <property type="match status" value="1"/>
</dbReference>
<dbReference type="Gene3D" id="2.60.9.10">
    <property type="entry name" value="Neurohypophysial hormone domain"/>
    <property type="match status" value="1"/>
</dbReference>
<dbReference type="InterPro" id="IPR039846">
    <property type="entry name" value="ZCCHC4"/>
</dbReference>
<evidence type="ECO:0000256" key="2">
    <source>
        <dbReference type="ARBA" id="ARBA00007369"/>
    </source>
</evidence>
<dbReference type="SMART" id="SM01382">
    <property type="entry name" value="Ribosomal_L2_C"/>
    <property type="match status" value="1"/>
</dbReference>
<feature type="domain" description="Large ribosomal subunit protein uL2 RNA-binding" evidence="8">
    <location>
        <begin position="464"/>
        <end position="546"/>
    </location>
</feature>
<evidence type="ECO:0000259" key="7">
    <source>
        <dbReference type="SMART" id="SM01382"/>
    </source>
</evidence>
<feature type="domain" description="Large ribosomal subunit protein uL2 C-terminal" evidence="7">
    <location>
        <begin position="557"/>
        <end position="675"/>
    </location>
</feature>
<dbReference type="EMBL" id="JAYRBN010000037">
    <property type="protein sequence ID" value="KAL2746228.1"/>
    <property type="molecule type" value="Genomic_DNA"/>
</dbReference>
<dbReference type="FunFam" id="2.60.9.10:FF:000001">
    <property type="entry name" value="oxytocin-neurophysin 1"/>
    <property type="match status" value="1"/>
</dbReference>
<dbReference type="InterPro" id="IPR012340">
    <property type="entry name" value="NA-bd_OB-fold"/>
</dbReference>
<dbReference type="SMART" id="SM00003">
    <property type="entry name" value="NH"/>
    <property type="match status" value="1"/>
</dbReference>
<evidence type="ECO:0000256" key="1">
    <source>
        <dbReference type="ARBA" id="ARBA00005636"/>
    </source>
</evidence>
<dbReference type="SUPFAM" id="SSF50249">
    <property type="entry name" value="Nucleic acid-binding proteins"/>
    <property type="match status" value="1"/>
</dbReference>
<dbReference type="InterPro" id="IPR014722">
    <property type="entry name" value="Rib_uL2_dom2"/>
</dbReference>
<keyword evidence="5" id="KW-0687">Ribonucleoprotein</keyword>
<keyword evidence="4" id="KW-1015">Disulfide bond</keyword>
<evidence type="ECO:0000313" key="9">
    <source>
        <dbReference type="EMBL" id="KAL2746228.1"/>
    </source>
</evidence>
<dbReference type="PRINTS" id="PR00831">
    <property type="entry name" value="NEUROPHYSIN"/>
</dbReference>
<keyword evidence="10" id="KW-1185">Reference proteome</keyword>
<evidence type="ECO:0000256" key="6">
    <source>
        <dbReference type="SAM" id="MobiDB-lite"/>
    </source>
</evidence>
<dbReference type="Pfam" id="PF00181">
    <property type="entry name" value="Ribosomal_L2_N"/>
    <property type="match status" value="1"/>
</dbReference>
<comment type="caution">
    <text evidence="9">The sequence shown here is derived from an EMBL/GenBank/DDBJ whole genome shotgun (WGS) entry which is preliminary data.</text>
</comment>
<evidence type="ECO:0000256" key="4">
    <source>
        <dbReference type="ARBA" id="ARBA00023157"/>
    </source>
</evidence>
<dbReference type="PROSITE" id="PS00264">
    <property type="entry name" value="NEUROHYPOPHYS_HORM"/>
    <property type="match status" value="1"/>
</dbReference>
<dbReference type="InterPro" id="IPR022669">
    <property type="entry name" value="Ribosomal_uL2_C"/>
</dbReference>
<sequence>MHLNNDDLKIMFIFPYFMESTMREKSNPSSVISGLRDLKMLDYKVDYENHPLFKTDSTGRRYGSPIRIFTNIPLSLLKLPISDGYKYCKICQKWVSSENKHCKKCKECTSKDGKRYKHCNLCHTEKNCEANTDEPIEKFEKFGKRKINVNDDSTVIKKKKKSTNSSINFNEKSSEISIRKMEGKSKESLISEKTTDNNVDVIKRRHLIRQQKLFVFVHPVDCSGSLPRDFAKNMMKEFLIFTSSIVLSSACLITNCPPGGKRGEIAPLEGFTRECPSCGPNRLGQCFGPHICCGPTIGCFIGTSETYRCRKESLYTHPCIAGYAMCRENTGRCAASGICCSQESCFMDSNCRLRDNTENDRKIDSDLNAIFGELEISDAVVQGQYVRLYVKMSAVTLLRSVVGKQIFNSLVNTTPVSFQIQPRRNRWKLLKLSEPGIPGENYRRIVHFKDEYTVEPLQVTNLAGRDPVSGRIIVKGIGGGIKHKYHWIKWVRDGPTDLNEKPKEEKVLEVFKDGCRTCFVALIGSGDDLKYILATENMKSGDIIKTHRGIPRNPVRANEGDAYPLGALPIGTIVNCVEKYPGLGGSLIHSAGTFGTIISTDGVDRTVVQVPSKRKFSLDNRCMATVGRLSNIMHGSTPIGSAQKNRELGNRPRSGLWQRKTGRFGRKIKSPKRLRQLGANGEFLSKPTVITCSISGLD</sequence>
<gene>
    <name evidence="9" type="ORF">V1477_004598</name>
</gene>